<comment type="caution">
    <text evidence="1">The sequence shown here is derived from an EMBL/GenBank/DDBJ whole genome shotgun (WGS) entry which is preliminary data.</text>
</comment>
<gene>
    <name evidence="1" type="ORF">BDP81DRAFT_423793</name>
</gene>
<sequence>MGMQFSESLTANDVLAARSNGRCASYGARSGIWRDSGCRARWLEIGRLVVL</sequence>
<dbReference type="RefSeq" id="XP_060447867.1">
    <property type="nucleotide sequence ID" value="XM_060590098.1"/>
</dbReference>
<protein>
    <submittedName>
        <fullName evidence="1">Uncharacterized protein</fullName>
    </submittedName>
</protein>
<evidence type="ECO:0000313" key="2">
    <source>
        <dbReference type="Proteomes" id="UP001243989"/>
    </source>
</evidence>
<name>A0AAI9ZW18_9PEZI</name>
<dbReference type="GeneID" id="85474960"/>
<proteinExistence type="predicted"/>
<accession>A0AAI9ZW18</accession>
<dbReference type="Proteomes" id="UP001243989">
    <property type="component" value="Unassembled WGS sequence"/>
</dbReference>
<keyword evidence="2" id="KW-1185">Reference proteome</keyword>
<evidence type="ECO:0000313" key="1">
    <source>
        <dbReference type="EMBL" id="KAK1639260.1"/>
    </source>
</evidence>
<dbReference type="AlphaFoldDB" id="A0AAI9ZW18"/>
<organism evidence="1 2">
    <name type="scientific">Colletotrichum phormii</name>
    <dbReference type="NCBI Taxonomy" id="359342"/>
    <lineage>
        <taxon>Eukaryota</taxon>
        <taxon>Fungi</taxon>
        <taxon>Dikarya</taxon>
        <taxon>Ascomycota</taxon>
        <taxon>Pezizomycotina</taxon>
        <taxon>Sordariomycetes</taxon>
        <taxon>Hypocreomycetidae</taxon>
        <taxon>Glomerellales</taxon>
        <taxon>Glomerellaceae</taxon>
        <taxon>Colletotrichum</taxon>
        <taxon>Colletotrichum acutatum species complex</taxon>
    </lineage>
</organism>
<dbReference type="EMBL" id="JAHMHQ010000006">
    <property type="protein sequence ID" value="KAK1639260.1"/>
    <property type="molecule type" value="Genomic_DNA"/>
</dbReference>
<reference evidence="1" key="1">
    <citation type="submission" date="2021-06" db="EMBL/GenBank/DDBJ databases">
        <title>Comparative genomics, transcriptomics and evolutionary studies reveal genomic signatures of adaptation to plant cell wall in hemibiotrophic fungi.</title>
        <authorList>
            <consortium name="DOE Joint Genome Institute"/>
            <person name="Baroncelli R."/>
            <person name="Diaz J.F."/>
            <person name="Benocci T."/>
            <person name="Peng M."/>
            <person name="Battaglia E."/>
            <person name="Haridas S."/>
            <person name="Andreopoulos W."/>
            <person name="Labutti K."/>
            <person name="Pangilinan J."/>
            <person name="Floch G.L."/>
            <person name="Makela M.R."/>
            <person name="Henrissat B."/>
            <person name="Grigoriev I.V."/>
            <person name="Crouch J.A."/>
            <person name="De Vries R.P."/>
            <person name="Sukno S.A."/>
            <person name="Thon M.R."/>
        </authorList>
    </citation>
    <scope>NUCLEOTIDE SEQUENCE</scope>
    <source>
        <strain evidence="1">CBS 102054</strain>
    </source>
</reference>